<keyword evidence="2" id="KW-1185">Reference proteome</keyword>
<gene>
    <name evidence="1" type="ORF">H8L32_25085</name>
</gene>
<accession>A0ABR6ZY24</accession>
<protein>
    <submittedName>
        <fullName evidence="1">Uncharacterized protein</fullName>
    </submittedName>
</protein>
<dbReference type="RefSeq" id="WP_186950572.1">
    <property type="nucleotide sequence ID" value="NZ_JACOGF010000019.1"/>
</dbReference>
<evidence type="ECO:0000313" key="2">
    <source>
        <dbReference type="Proteomes" id="UP000650424"/>
    </source>
</evidence>
<evidence type="ECO:0000313" key="1">
    <source>
        <dbReference type="EMBL" id="MBC3920765.1"/>
    </source>
</evidence>
<comment type="caution">
    <text evidence="1">The sequence shown here is derived from an EMBL/GenBank/DDBJ whole genome shotgun (WGS) entry which is preliminary data.</text>
</comment>
<organism evidence="1 2">
    <name type="scientific">Undibacterium hunanense</name>
    <dbReference type="NCBI Taxonomy" id="2762292"/>
    <lineage>
        <taxon>Bacteria</taxon>
        <taxon>Pseudomonadati</taxon>
        <taxon>Pseudomonadota</taxon>
        <taxon>Betaproteobacteria</taxon>
        <taxon>Burkholderiales</taxon>
        <taxon>Oxalobacteraceae</taxon>
        <taxon>Undibacterium</taxon>
    </lineage>
</organism>
<name>A0ABR6ZY24_9BURK</name>
<sequence>MFENISRNLPGNANWKGSFYEQLTECGIWDKHAFWMLHKDLVLAADKLKNLSSVDKELASAIVRLQSNVDRLFAAHFNKNDVFKIVNLSTDDMYALKERFDMAVIGVFSGAVPPEDAVELP</sequence>
<dbReference type="EMBL" id="JACOGF010000019">
    <property type="protein sequence ID" value="MBC3920765.1"/>
    <property type="molecule type" value="Genomic_DNA"/>
</dbReference>
<proteinExistence type="predicted"/>
<reference evidence="1 2" key="1">
    <citation type="submission" date="2020-08" db="EMBL/GenBank/DDBJ databases">
        <title>Novel species isolated from subtropical streams in China.</title>
        <authorList>
            <person name="Lu H."/>
        </authorList>
    </citation>
    <scope>NUCLEOTIDE SEQUENCE [LARGE SCALE GENOMIC DNA]</scope>
    <source>
        <strain evidence="1 2">CY18W</strain>
    </source>
</reference>
<dbReference type="Proteomes" id="UP000650424">
    <property type="component" value="Unassembled WGS sequence"/>
</dbReference>